<dbReference type="EMBL" id="JAKCXM010000290">
    <property type="protein sequence ID" value="KAJ0396566.1"/>
    <property type="molecule type" value="Genomic_DNA"/>
</dbReference>
<keyword evidence="3" id="KW-1185">Reference proteome</keyword>
<organism evidence="2 3">
    <name type="scientific">Pythium insidiosum</name>
    <name type="common">Pythiosis disease agent</name>
    <dbReference type="NCBI Taxonomy" id="114742"/>
    <lineage>
        <taxon>Eukaryota</taxon>
        <taxon>Sar</taxon>
        <taxon>Stramenopiles</taxon>
        <taxon>Oomycota</taxon>
        <taxon>Peronosporomycetes</taxon>
        <taxon>Pythiales</taxon>
        <taxon>Pythiaceae</taxon>
        <taxon>Pythium</taxon>
    </lineage>
</organism>
<comment type="caution">
    <text evidence="2">The sequence shown here is derived from an EMBL/GenBank/DDBJ whole genome shotgun (WGS) entry which is preliminary data.</text>
</comment>
<sequence length="336" mass="36782">MADESMEVGGVSAYEAKRLQRIQENRAKLQALSIPTLRAASPVVRKRARAEQEATLLVAPRRSTRLQQLREAEPSNSEASVADTLAALPSPRRPRRRAGASVTGEAPVIDLPVMDTTAPTATAPASQPVGGKGKRQRVSCSQLDVDVSAFHETWLGKQIQPKGKQTVMEGLCPQFLPVFSRMSGIQSWRNAVVLFVNVQGASGYENAFTEVPSPQNAVYFRWFAQGRQHEQTPVIQRLLRAKRGDRELMLATTSTTASGSDAEATAKPDGAEEPVFLFLRHVEGPYIYCGRLGFLGLVPQSRPLEFRWQLLDASALDWPKVKQLIDAELASAPEGV</sequence>
<protein>
    <submittedName>
        <fullName evidence="2">Uncharacterized protein</fullName>
    </submittedName>
</protein>
<evidence type="ECO:0000313" key="2">
    <source>
        <dbReference type="EMBL" id="KAJ0396566.1"/>
    </source>
</evidence>
<name>A0AAD5LXF4_PYTIN</name>
<reference evidence="2" key="1">
    <citation type="submission" date="2021-12" db="EMBL/GenBank/DDBJ databases">
        <title>Prjna785345.</title>
        <authorList>
            <person name="Rujirawat T."/>
            <person name="Krajaejun T."/>
        </authorList>
    </citation>
    <scope>NUCLEOTIDE SEQUENCE</scope>
    <source>
        <strain evidence="2">Pi057C3</strain>
    </source>
</reference>
<accession>A0AAD5LXF4</accession>
<evidence type="ECO:0000313" key="3">
    <source>
        <dbReference type="Proteomes" id="UP001209570"/>
    </source>
</evidence>
<evidence type="ECO:0000256" key="1">
    <source>
        <dbReference type="SAM" id="MobiDB-lite"/>
    </source>
</evidence>
<proteinExistence type="predicted"/>
<dbReference type="AlphaFoldDB" id="A0AAD5LXF4"/>
<dbReference type="Proteomes" id="UP001209570">
    <property type="component" value="Unassembled WGS sequence"/>
</dbReference>
<feature type="region of interest" description="Disordered" evidence="1">
    <location>
        <begin position="65"/>
        <end position="107"/>
    </location>
</feature>
<gene>
    <name evidence="2" type="ORF">P43SY_009475</name>
</gene>